<evidence type="ECO:0000256" key="6">
    <source>
        <dbReference type="ARBA" id="ARBA00023040"/>
    </source>
</evidence>
<feature type="transmembrane region" description="Helical" evidence="14">
    <location>
        <begin position="367"/>
        <end position="390"/>
    </location>
</feature>
<proteinExistence type="inferred from homology"/>
<keyword evidence="2" id="KW-1003">Cell membrane</keyword>
<feature type="transmembrane region" description="Helical" evidence="14">
    <location>
        <begin position="287"/>
        <end position="312"/>
    </location>
</feature>
<evidence type="ECO:0000256" key="12">
    <source>
        <dbReference type="ARBA" id="ARBA00069929"/>
    </source>
</evidence>
<keyword evidence="4" id="KW-0075">B-cell activation</keyword>
<keyword evidence="3 13" id="KW-0812">Transmembrane</keyword>
<gene>
    <name evidence="16" type="ORF">XELAEV_18004414mg</name>
</gene>
<dbReference type="GO" id="GO:0019722">
    <property type="term" value="P:calcium-mediated signaling"/>
    <property type="evidence" value="ECO:0007669"/>
    <property type="project" value="TreeGrafter"/>
</dbReference>
<dbReference type="PRINTS" id="PR00645">
    <property type="entry name" value="CXCCHMKINER4"/>
</dbReference>
<evidence type="ECO:0000256" key="4">
    <source>
        <dbReference type="ARBA" id="ARBA00022936"/>
    </source>
</evidence>
<dbReference type="GO" id="GO:0060326">
    <property type="term" value="P:cell chemotaxis"/>
    <property type="evidence" value="ECO:0007669"/>
    <property type="project" value="TreeGrafter"/>
</dbReference>
<comment type="subcellular location">
    <subcellularLocation>
        <location evidence="1">Cell membrane</location>
        <topology evidence="1">Multi-pass membrane protein</topology>
    </subcellularLocation>
</comment>
<dbReference type="Pfam" id="PF00001">
    <property type="entry name" value="7tm_1"/>
    <property type="match status" value="1"/>
</dbReference>
<feature type="transmembrane region" description="Helical" evidence="14">
    <location>
        <begin position="122"/>
        <end position="147"/>
    </location>
</feature>
<keyword evidence="10" id="KW-0325">Glycoprotein</keyword>
<dbReference type="AlphaFoldDB" id="A0A974BR59"/>
<dbReference type="InterPro" id="IPR050119">
    <property type="entry name" value="CCR1-9-like"/>
</dbReference>
<evidence type="ECO:0000256" key="3">
    <source>
        <dbReference type="ARBA" id="ARBA00022692"/>
    </source>
</evidence>
<dbReference type="GO" id="GO:0009897">
    <property type="term" value="C:external side of plasma membrane"/>
    <property type="evidence" value="ECO:0007669"/>
    <property type="project" value="TreeGrafter"/>
</dbReference>
<feature type="transmembrane region" description="Helical" evidence="14">
    <location>
        <begin position="324"/>
        <end position="347"/>
    </location>
</feature>
<evidence type="ECO:0000256" key="7">
    <source>
        <dbReference type="ARBA" id="ARBA00023136"/>
    </source>
</evidence>
<dbReference type="InterPro" id="IPR000276">
    <property type="entry name" value="GPCR_Rhodpsn"/>
</dbReference>
<dbReference type="PANTHER" id="PTHR10489">
    <property type="entry name" value="CELL ADHESION MOLECULE"/>
    <property type="match status" value="1"/>
</dbReference>
<keyword evidence="6 13" id="KW-0297">G-protein coupled receptor</keyword>
<dbReference type="EMBL" id="KV467249">
    <property type="protein sequence ID" value="OCT56785.1"/>
    <property type="molecule type" value="Genomic_DNA"/>
</dbReference>
<name>A0A974BR59_XENLA</name>
<dbReference type="Gene3D" id="1.20.1070.10">
    <property type="entry name" value="Rhodopsin 7-helix transmembrane proteins"/>
    <property type="match status" value="1"/>
</dbReference>
<evidence type="ECO:0000256" key="14">
    <source>
        <dbReference type="SAM" id="Phobius"/>
    </source>
</evidence>
<dbReference type="FunFam" id="1.20.1070.10:FF:000143">
    <property type="entry name" value="C-X-C chemokine receptor type 5"/>
    <property type="match status" value="1"/>
</dbReference>
<reference evidence="16" key="1">
    <citation type="submission" date="2016-05" db="EMBL/GenBank/DDBJ databases">
        <title>WGS assembly of Xenopus laevis.</title>
        <authorList>
            <person name="Session A."/>
            <person name="Uno Y."/>
            <person name="Kwon T."/>
            <person name="Chapman J."/>
            <person name="Toyoda A."/>
            <person name="Takahashi S."/>
            <person name="Fukui A."/>
            <person name="Hikosaka A."/>
            <person name="Putnam N."/>
            <person name="Stites J."/>
            <person name="Van Heeringen S."/>
            <person name="Quigley I."/>
            <person name="Heinz S."/>
            <person name="Hellsten U."/>
            <person name="Lyons J."/>
            <person name="Suzuki A."/>
            <person name="Kondo M."/>
            <person name="Ogino H."/>
            <person name="Ochi H."/>
            <person name="Bogdanovic O."/>
            <person name="Lister R."/>
            <person name="Georgiou G."/>
            <person name="Paranjpe S."/>
            <person name="Van Kruijsbergen I."/>
            <person name="Mozaffari S."/>
            <person name="Shu S."/>
            <person name="Schmutz J."/>
            <person name="Jenkins J."/>
            <person name="Grimwood J."/>
            <person name="Carlson J."/>
            <person name="Mitros T."/>
            <person name="Simakov O."/>
            <person name="Heald R."/>
            <person name="Miller K."/>
            <person name="Haudenschild C."/>
            <person name="Kuroki Y."/>
            <person name="Tanaka T."/>
            <person name="Michiue T."/>
            <person name="Watanabe M."/>
            <person name="Kinoshita T."/>
            <person name="Ohta Y."/>
            <person name="Mawaribuchi S."/>
            <person name="Suzuki Y."/>
            <person name="Haramoto Y."/>
            <person name="Yamamoto T."/>
            <person name="Takagi C."/>
            <person name="Kitzman J."/>
            <person name="Shendure J."/>
            <person name="Nakayama T."/>
            <person name="Izutsu Y."/>
            <person name="Robert J."/>
            <person name="Dichmann D."/>
            <person name="Flajnik M."/>
            <person name="Houston D."/>
            <person name="Marcotte E."/>
            <person name="Wallingford J."/>
            <person name="Ito Y."/>
            <person name="Asashima M."/>
            <person name="Ueno N."/>
            <person name="Matsuda Y."/>
            <person name="Jan Veenstra G."/>
            <person name="Fujiyama A."/>
            <person name="Harland R."/>
            <person name="Taira M."/>
            <person name="Rokhsar D.S."/>
        </authorList>
    </citation>
    <scope>NUCLEOTIDE SEQUENCE</scope>
    <source>
        <strain evidence="16">J</strain>
        <tissue evidence="16">Blood</tissue>
    </source>
</reference>
<dbReference type="Proteomes" id="UP000694892">
    <property type="component" value="Unassembled WGS sequence"/>
</dbReference>
<evidence type="ECO:0000256" key="2">
    <source>
        <dbReference type="ARBA" id="ARBA00022475"/>
    </source>
</evidence>
<evidence type="ECO:0000256" key="11">
    <source>
        <dbReference type="ARBA" id="ARBA00023224"/>
    </source>
</evidence>
<keyword evidence="5 14" id="KW-1133">Transmembrane helix</keyword>
<dbReference type="InterPro" id="IPR001277">
    <property type="entry name" value="CXCR4/ACKR2"/>
</dbReference>
<protein>
    <recommendedName>
        <fullName evidence="12">C-X-C chemokine receptor type 5</fullName>
    </recommendedName>
</protein>
<evidence type="ECO:0000256" key="8">
    <source>
        <dbReference type="ARBA" id="ARBA00023157"/>
    </source>
</evidence>
<evidence type="ECO:0000256" key="5">
    <source>
        <dbReference type="ARBA" id="ARBA00022989"/>
    </source>
</evidence>
<keyword evidence="8" id="KW-1015">Disulfide bond</keyword>
<dbReference type="InterPro" id="IPR017452">
    <property type="entry name" value="GPCR_Rhodpsn_7TM"/>
</dbReference>
<dbReference type="SUPFAM" id="SSF81321">
    <property type="entry name" value="Family A G protein-coupled receptor-like"/>
    <property type="match status" value="1"/>
</dbReference>
<feature type="transmembrane region" description="Helical" evidence="14">
    <location>
        <begin position="233"/>
        <end position="252"/>
    </location>
</feature>
<organism evidence="16">
    <name type="scientific">Xenopus laevis</name>
    <name type="common">African clawed frog</name>
    <dbReference type="NCBI Taxonomy" id="8355"/>
    <lineage>
        <taxon>Eukaryota</taxon>
        <taxon>Metazoa</taxon>
        <taxon>Chordata</taxon>
        <taxon>Craniata</taxon>
        <taxon>Vertebrata</taxon>
        <taxon>Euteleostomi</taxon>
        <taxon>Amphibia</taxon>
        <taxon>Batrachia</taxon>
        <taxon>Anura</taxon>
        <taxon>Pipoidea</taxon>
        <taxon>Pipidae</taxon>
        <taxon>Xenopodinae</taxon>
        <taxon>Xenopus</taxon>
        <taxon>Xenopus</taxon>
    </lineage>
</organism>
<dbReference type="GO" id="GO:0016493">
    <property type="term" value="F:C-C chemokine receptor activity"/>
    <property type="evidence" value="ECO:0007669"/>
    <property type="project" value="TreeGrafter"/>
</dbReference>
<keyword evidence="7 14" id="KW-0472">Membrane</keyword>
<evidence type="ECO:0000256" key="1">
    <source>
        <dbReference type="ARBA" id="ARBA00004651"/>
    </source>
</evidence>
<evidence type="ECO:0000259" key="15">
    <source>
        <dbReference type="PROSITE" id="PS50262"/>
    </source>
</evidence>
<dbReference type="GO" id="GO:0007204">
    <property type="term" value="P:positive regulation of cytosolic calcium ion concentration"/>
    <property type="evidence" value="ECO:0007669"/>
    <property type="project" value="TreeGrafter"/>
</dbReference>
<comment type="similarity">
    <text evidence="13">Belongs to the G-protein coupled receptor 1 family.</text>
</comment>
<sequence length="437" mass="49540">MAWSSLLSPPSSALSLAGLRREDRATKGEITKQVWAARRFDCSLFGSVSKRRVCTLLCWESTRRSMCSPDDVLKCVPYKSRGELDWNESNYGESLNDASDYVPCFKPLKNESLVTLVHFQRYFIPLVYTLVFILGSMGNSLVLLILIKFRRNRSTTENFLLHLALADLLMLLTFPFAITESVAGWVFGSFLCKLVGVISRVNYMCSSLLLGCISVDRYISIIHAIHTFRSRRLVAVHLPCFGVWALCFLLSMPNLFVLGIQENGNVVTCTYHQNHFPSNRWWQTGRFLNHIVGFLLPLMIMGFCYAHIVAALCRSSRLEKKKAVRLAIVVTGVFFLCWTPYNVTVFIDTMDQLGLVQNCKIQKELPIAIIVTEFLGYIHCCLNPILYAFVGVKFRNEALRILRKAGCLRSLMSEVTFNFDRKSSATDSENGTVMSSF</sequence>
<keyword evidence="11 13" id="KW-0807">Transducer</keyword>
<dbReference type="GO" id="GO:0006955">
    <property type="term" value="P:immune response"/>
    <property type="evidence" value="ECO:0007669"/>
    <property type="project" value="TreeGrafter"/>
</dbReference>
<accession>A0A974BR59</accession>
<dbReference type="PANTHER" id="PTHR10489:SF618">
    <property type="entry name" value="C-X-C CHEMOKINE RECEPTOR TYPE 5"/>
    <property type="match status" value="1"/>
</dbReference>
<dbReference type="PROSITE" id="PS50262">
    <property type="entry name" value="G_PROTEIN_RECEP_F1_2"/>
    <property type="match status" value="1"/>
</dbReference>
<dbReference type="CDD" id="cd15181">
    <property type="entry name" value="7tmA_CXCR5"/>
    <property type="match status" value="1"/>
</dbReference>
<evidence type="ECO:0000313" key="16">
    <source>
        <dbReference type="EMBL" id="OCT56785.1"/>
    </source>
</evidence>
<dbReference type="PROSITE" id="PS00237">
    <property type="entry name" value="G_PROTEIN_RECEP_F1_1"/>
    <property type="match status" value="1"/>
</dbReference>
<feature type="transmembrane region" description="Helical" evidence="14">
    <location>
        <begin position="184"/>
        <end position="212"/>
    </location>
</feature>
<feature type="transmembrane region" description="Helical" evidence="14">
    <location>
        <begin position="159"/>
        <end position="178"/>
    </location>
</feature>
<evidence type="ECO:0000256" key="10">
    <source>
        <dbReference type="ARBA" id="ARBA00023180"/>
    </source>
</evidence>
<dbReference type="GO" id="GO:0019957">
    <property type="term" value="F:C-C chemokine binding"/>
    <property type="evidence" value="ECO:0007669"/>
    <property type="project" value="TreeGrafter"/>
</dbReference>
<keyword evidence="9 13" id="KW-0675">Receptor</keyword>
<dbReference type="GO" id="GO:0042113">
    <property type="term" value="P:B cell activation"/>
    <property type="evidence" value="ECO:0007669"/>
    <property type="project" value="UniProtKB-KW"/>
</dbReference>
<evidence type="ECO:0000256" key="13">
    <source>
        <dbReference type="RuleBase" id="RU000688"/>
    </source>
</evidence>
<evidence type="ECO:0000256" key="9">
    <source>
        <dbReference type="ARBA" id="ARBA00023170"/>
    </source>
</evidence>
<dbReference type="PRINTS" id="PR00237">
    <property type="entry name" value="GPCRRHODOPSN"/>
</dbReference>
<feature type="domain" description="G-protein coupled receptors family 1 profile" evidence="15">
    <location>
        <begin position="138"/>
        <end position="387"/>
    </location>
</feature>